<dbReference type="STRING" id="579138.Zymop_0591"/>
<gene>
    <name evidence="2" type="ordered locus">Zymop_0591</name>
</gene>
<proteinExistence type="predicted"/>
<sequence length="247" mass="27120">MSDAIKQDIQPYAAKAITQEENEAVKKTPYTGMKAEQPPFIPWAVRFGLVPEPVIEEEKPEPEPEKGAQEQEISEEKVEEEPQQIVPPPIDIEALKKDAYNSGFEQGRSSVLAEMREERQAVGQLARGLEVLKAEPPRALASVLADVVDRLVHQVIGEVSIDAVRLRKRVDAVAAMITEEAKPCFMFLNPADIERLGGVSLPVELKPDPSLPEGSVRLETNNGWIENGTKSLLEKLDAALVEVGAEA</sequence>
<dbReference type="PATRIC" id="fig|579138.3.peg.623"/>
<dbReference type="Proteomes" id="UP000000491">
    <property type="component" value="Chromosome"/>
</dbReference>
<dbReference type="KEGG" id="zmp:Zymop_0591"/>
<dbReference type="HOGENOM" id="CLU_1124190_0_0_5"/>
<dbReference type="RefSeq" id="WP_013933892.1">
    <property type="nucleotide sequence ID" value="NC_015709.1"/>
</dbReference>
<evidence type="ECO:0000256" key="1">
    <source>
        <dbReference type="SAM" id="MobiDB-lite"/>
    </source>
</evidence>
<feature type="region of interest" description="Disordered" evidence="1">
    <location>
        <begin position="1"/>
        <end position="35"/>
    </location>
</feature>
<accession>F8ERN5</accession>
<evidence type="ECO:0000313" key="2">
    <source>
        <dbReference type="EMBL" id="AEI37493.1"/>
    </source>
</evidence>
<dbReference type="EMBL" id="CP002865">
    <property type="protein sequence ID" value="AEI37493.1"/>
    <property type="molecule type" value="Genomic_DNA"/>
</dbReference>
<evidence type="ECO:0000313" key="3">
    <source>
        <dbReference type="Proteomes" id="UP000000491"/>
    </source>
</evidence>
<dbReference type="eggNOG" id="COG1317">
    <property type="taxonomic scope" value="Bacteria"/>
</dbReference>
<dbReference type="AlphaFoldDB" id="F8ERN5"/>
<organism evidence="2 3">
    <name type="scientific">Zymomonas mobilis subsp. pomaceae (strain ATCC 29192 / DSM 22645 / JCM 10191 / CCUG 17912 / NBRC 13757 / NCIMB 11200 / NRRL B-4491 / Barker I)</name>
    <dbReference type="NCBI Taxonomy" id="579138"/>
    <lineage>
        <taxon>Bacteria</taxon>
        <taxon>Pseudomonadati</taxon>
        <taxon>Pseudomonadota</taxon>
        <taxon>Alphaproteobacteria</taxon>
        <taxon>Sphingomonadales</taxon>
        <taxon>Zymomonadaceae</taxon>
        <taxon>Zymomonas</taxon>
    </lineage>
</organism>
<name>F8ERN5_ZYMMT</name>
<evidence type="ECO:0008006" key="4">
    <source>
        <dbReference type="Google" id="ProtNLM"/>
    </source>
</evidence>
<feature type="region of interest" description="Disordered" evidence="1">
    <location>
        <begin position="53"/>
        <end position="84"/>
    </location>
</feature>
<protein>
    <recommendedName>
        <fullName evidence="4">Flagellar assembly protein FliH</fullName>
    </recommendedName>
</protein>
<reference evidence="2 3" key="1">
    <citation type="journal article" date="2011" name="J. Bacteriol.">
        <title>Genome sequence of the ethanol-producing Zymomonas mobilis subsp. pomaceae lectotype strain ATCC 29192.</title>
        <authorList>
            <person name="Kouvelis V.N."/>
            <person name="Davenport K.W."/>
            <person name="Brettin T.S."/>
            <person name="Bruce D."/>
            <person name="Detter C."/>
            <person name="Han C.S."/>
            <person name="Nolan M."/>
            <person name="Tapia R."/>
            <person name="Damoulaki A."/>
            <person name="Kyrpides N.C."/>
            <person name="Typas M.A."/>
            <person name="Pappas K.M."/>
        </authorList>
    </citation>
    <scope>NUCLEOTIDE SEQUENCE [LARGE SCALE GENOMIC DNA]</scope>
    <source>
        <strain evidence="3">ATCC 29192 / DSM 22645 / JCM 10191 / CCUG 17912 / NBRC 13757 / NCIMB 11200 / NRRL B-4491 / Barker I</strain>
    </source>
</reference>